<dbReference type="GO" id="GO:0062064">
    <property type="term" value="F:box C/D methylation guide snoRNP complex binding"/>
    <property type="evidence" value="ECO:0007669"/>
    <property type="project" value="TreeGrafter"/>
</dbReference>
<feature type="compositionally biased region" description="Acidic residues" evidence="1">
    <location>
        <begin position="130"/>
        <end position="149"/>
    </location>
</feature>
<name>A0A8H6YKQ0_9AGAR</name>
<gene>
    <name evidence="2" type="ORF">MVEN_00764900</name>
</gene>
<evidence type="ECO:0000313" key="3">
    <source>
        <dbReference type="Proteomes" id="UP000620124"/>
    </source>
</evidence>
<sequence>MSSAQDKGKQPQRETIEVEDDDARLQRIQRILEKLNTGAPAAGRDVESILNAADASEPRPVNEGSLNELLARVQAFLPQIEASNAALVEKDPRSLDIENTDGDEKVIQMSLGLGVFEDRSGREGSHSDSASDEESSEDEDEDAMEEDSSESSTSSDSSDESSSSEEESSSFESDDSGVPNQGRKFAPLPKRALLARSIRPLPGKSSRPEIVVLSETNTKN</sequence>
<comment type="caution">
    <text evidence="2">The sequence shown here is derived from an EMBL/GenBank/DDBJ whole genome shotgun (WGS) entry which is preliminary data.</text>
</comment>
<reference evidence="2" key="1">
    <citation type="submission" date="2020-05" db="EMBL/GenBank/DDBJ databases">
        <title>Mycena genomes resolve the evolution of fungal bioluminescence.</title>
        <authorList>
            <person name="Tsai I.J."/>
        </authorList>
    </citation>
    <scope>NUCLEOTIDE SEQUENCE</scope>
    <source>
        <strain evidence="2">CCC161011</strain>
    </source>
</reference>
<dbReference type="InterPro" id="IPR027921">
    <property type="entry name" value="NOPCHAP1"/>
</dbReference>
<proteinExistence type="predicted"/>
<evidence type="ECO:0000313" key="2">
    <source>
        <dbReference type="EMBL" id="KAF7360352.1"/>
    </source>
</evidence>
<dbReference type="AlphaFoldDB" id="A0A8H6YKQ0"/>
<dbReference type="Pfam" id="PF15370">
    <property type="entry name" value="NOPCHAP1"/>
    <property type="match status" value="1"/>
</dbReference>
<feature type="region of interest" description="Disordered" evidence="1">
    <location>
        <begin position="1"/>
        <end position="21"/>
    </location>
</feature>
<feature type="compositionally biased region" description="Basic and acidic residues" evidence="1">
    <location>
        <begin position="1"/>
        <end position="16"/>
    </location>
</feature>
<feature type="compositionally biased region" description="Basic and acidic residues" evidence="1">
    <location>
        <begin position="88"/>
        <end position="106"/>
    </location>
</feature>
<dbReference type="Proteomes" id="UP000620124">
    <property type="component" value="Unassembled WGS sequence"/>
</dbReference>
<dbReference type="PANTHER" id="PTHR28674:SF1">
    <property type="entry name" value="NOP PROTEIN CHAPERONE 1"/>
    <property type="match status" value="1"/>
</dbReference>
<dbReference type="EMBL" id="JACAZI010000005">
    <property type="protein sequence ID" value="KAF7360352.1"/>
    <property type="molecule type" value="Genomic_DNA"/>
</dbReference>
<evidence type="ECO:0000256" key="1">
    <source>
        <dbReference type="SAM" id="MobiDB-lite"/>
    </source>
</evidence>
<dbReference type="OrthoDB" id="1112980at2759"/>
<organism evidence="2 3">
    <name type="scientific">Mycena venus</name>
    <dbReference type="NCBI Taxonomy" id="2733690"/>
    <lineage>
        <taxon>Eukaryota</taxon>
        <taxon>Fungi</taxon>
        <taxon>Dikarya</taxon>
        <taxon>Basidiomycota</taxon>
        <taxon>Agaricomycotina</taxon>
        <taxon>Agaricomycetes</taxon>
        <taxon>Agaricomycetidae</taxon>
        <taxon>Agaricales</taxon>
        <taxon>Marasmiineae</taxon>
        <taxon>Mycenaceae</taxon>
        <taxon>Mycena</taxon>
    </lineage>
</organism>
<keyword evidence="3" id="KW-1185">Reference proteome</keyword>
<protein>
    <submittedName>
        <fullName evidence="2">Uncharacterized protein</fullName>
    </submittedName>
</protein>
<accession>A0A8H6YKQ0</accession>
<dbReference type="PANTHER" id="PTHR28674">
    <property type="entry name" value="SIMILAR TO DNA SEGMENT, CHR 10, WAYNE STATE UNIVERSITY 102,-EXPRESSED"/>
    <property type="match status" value="1"/>
</dbReference>
<dbReference type="GO" id="GO:0000492">
    <property type="term" value="P:box C/D snoRNP assembly"/>
    <property type="evidence" value="ECO:0007669"/>
    <property type="project" value="InterPro"/>
</dbReference>
<feature type="region of interest" description="Disordered" evidence="1">
    <location>
        <begin position="88"/>
        <end position="220"/>
    </location>
</feature>
<feature type="compositionally biased region" description="Basic and acidic residues" evidence="1">
    <location>
        <begin position="116"/>
        <end position="126"/>
    </location>
</feature>
<feature type="compositionally biased region" description="Acidic residues" evidence="1">
    <location>
        <begin position="157"/>
        <end position="175"/>
    </location>
</feature>